<dbReference type="InterPro" id="IPR052080">
    <property type="entry name" value="vWF_C/EGF_Fibrillin"/>
</dbReference>
<evidence type="ECO:0000256" key="3">
    <source>
        <dbReference type="ARBA" id="ARBA00022525"/>
    </source>
</evidence>
<keyword evidence="6" id="KW-0812">Transmembrane</keyword>
<dbReference type="Pfam" id="PF14670">
    <property type="entry name" value="FXa_inhibition"/>
    <property type="match status" value="9"/>
</dbReference>
<feature type="disulfide bond" evidence="14">
    <location>
        <begin position="764"/>
        <end position="774"/>
    </location>
</feature>
<evidence type="ECO:0000259" key="19">
    <source>
        <dbReference type="PROSITE" id="PS50825"/>
    </source>
</evidence>
<dbReference type="SMART" id="SM00179">
    <property type="entry name" value="EGF_CA"/>
    <property type="match status" value="21"/>
</dbReference>
<feature type="compositionally biased region" description="Basic and acidic residues" evidence="16">
    <location>
        <begin position="357"/>
        <end position="381"/>
    </location>
</feature>
<keyword evidence="5" id="KW-0254">Endocytosis</keyword>
<feature type="domain" description="HYR" evidence="19">
    <location>
        <begin position="1923"/>
        <end position="2005"/>
    </location>
</feature>
<dbReference type="FunFam" id="2.10.25.10:FF:000037">
    <property type="entry name" value="Signal peptide, CUB domain and EGF-like domain-containing 2"/>
    <property type="match status" value="2"/>
</dbReference>
<feature type="region of interest" description="Disordered" evidence="16">
    <location>
        <begin position="205"/>
        <end position="408"/>
    </location>
</feature>
<feature type="compositionally biased region" description="Basic and acidic residues" evidence="16">
    <location>
        <begin position="599"/>
        <end position="615"/>
    </location>
</feature>
<dbReference type="InterPro" id="IPR026823">
    <property type="entry name" value="cEGF"/>
</dbReference>
<feature type="compositionally biased region" description="Basic and acidic residues" evidence="16">
    <location>
        <begin position="243"/>
        <end position="254"/>
    </location>
</feature>
<feature type="domain" description="EGF-like" evidence="18">
    <location>
        <begin position="1270"/>
        <end position="1311"/>
    </location>
</feature>
<dbReference type="PROSITE" id="PS01187">
    <property type="entry name" value="EGF_CA"/>
    <property type="match status" value="6"/>
</dbReference>
<dbReference type="InterPro" id="IPR001881">
    <property type="entry name" value="EGF-like_Ca-bd_dom"/>
</dbReference>
<evidence type="ECO:0000313" key="22">
    <source>
        <dbReference type="Proteomes" id="UP001105220"/>
    </source>
</evidence>
<feature type="domain" description="EGF-like" evidence="18">
    <location>
        <begin position="1353"/>
        <end position="1393"/>
    </location>
</feature>
<evidence type="ECO:0000256" key="13">
    <source>
        <dbReference type="ARBA" id="ARBA00023180"/>
    </source>
</evidence>
<evidence type="ECO:0000256" key="16">
    <source>
        <dbReference type="SAM" id="MobiDB-lite"/>
    </source>
</evidence>
<dbReference type="PROSITE" id="PS00010">
    <property type="entry name" value="ASX_HYDROXYL"/>
    <property type="match status" value="7"/>
</dbReference>
<feature type="domain" description="Sushi" evidence="20">
    <location>
        <begin position="31"/>
        <end position="94"/>
    </location>
</feature>
<keyword evidence="9" id="KW-1133">Transmembrane helix</keyword>
<feature type="compositionally biased region" description="Low complexity" evidence="16">
    <location>
        <begin position="255"/>
        <end position="309"/>
    </location>
</feature>
<dbReference type="PROSITE" id="PS50026">
    <property type="entry name" value="EGF_3"/>
    <property type="match status" value="7"/>
</dbReference>
<dbReference type="InterPro" id="IPR009030">
    <property type="entry name" value="Growth_fac_rcpt_cys_sf"/>
</dbReference>
<feature type="compositionally biased region" description="Acidic residues" evidence="16">
    <location>
        <begin position="710"/>
        <end position="731"/>
    </location>
</feature>
<dbReference type="FunFam" id="2.10.25.10:FF:000038">
    <property type="entry name" value="Fibrillin 2"/>
    <property type="match status" value="1"/>
</dbReference>
<evidence type="ECO:0000256" key="6">
    <source>
        <dbReference type="ARBA" id="ARBA00022692"/>
    </source>
</evidence>
<dbReference type="VEuPathDB" id="VectorBase:ACON2_042287"/>
<evidence type="ECO:0000256" key="5">
    <source>
        <dbReference type="ARBA" id="ARBA00022583"/>
    </source>
</evidence>
<feature type="region of interest" description="Disordered" evidence="16">
    <location>
        <begin position="526"/>
        <end position="748"/>
    </location>
</feature>
<evidence type="ECO:0000256" key="14">
    <source>
        <dbReference type="PROSITE-ProRule" id="PRU00076"/>
    </source>
</evidence>
<dbReference type="Pfam" id="PF12662">
    <property type="entry name" value="cEGF"/>
    <property type="match status" value="6"/>
</dbReference>
<keyword evidence="15" id="KW-0768">Sushi</keyword>
<feature type="domain" description="Sushi" evidence="20">
    <location>
        <begin position="1691"/>
        <end position="1754"/>
    </location>
</feature>
<dbReference type="GO" id="GO:0006897">
    <property type="term" value="P:endocytosis"/>
    <property type="evidence" value="ECO:0007669"/>
    <property type="project" value="UniProtKB-KW"/>
</dbReference>
<feature type="domain" description="EGF-like" evidence="18">
    <location>
        <begin position="936"/>
        <end position="976"/>
    </location>
</feature>
<evidence type="ECO:0000256" key="12">
    <source>
        <dbReference type="ARBA" id="ARBA00023170"/>
    </source>
</evidence>
<feature type="compositionally biased region" description="Basic and acidic residues" evidence="16">
    <location>
        <begin position="638"/>
        <end position="660"/>
    </location>
</feature>
<evidence type="ECO:0000256" key="8">
    <source>
        <dbReference type="ARBA" id="ARBA00022737"/>
    </source>
</evidence>
<evidence type="ECO:0000256" key="11">
    <source>
        <dbReference type="ARBA" id="ARBA00023157"/>
    </source>
</evidence>
<feature type="region of interest" description="Disordered" evidence="16">
    <location>
        <begin position="2347"/>
        <end position="2369"/>
    </location>
</feature>
<evidence type="ECO:0000259" key="20">
    <source>
        <dbReference type="PROSITE" id="PS50923"/>
    </source>
</evidence>
<evidence type="ECO:0000256" key="7">
    <source>
        <dbReference type="ARBA" id="ARBA00022729"/>
    </source>
</evidence>
<feature type="compositionally biased region" description="Polar residues" evidence="16">
    <location>
        <begin position="2348"/>
        <end position="2357"/>
    </location>
</feature>
<feature type="region of interest" description="Disordered" evidence="16">
    <location>
        <begin position="2084"/>
        <end position="2131"/>
    </location>
</feature>
<dbReference type="SUPFAM" id="SSF57184">
    <property type="entry name" value="Growth factor receptor domain"/>
    <property type="match status" value="7"/>
</dbReference>
<feature type="compositionally biased region" description="Basic and acidic residues" evidence="16">
    <location>
        <begin position="563"/>
        <end position="580"/>
    </location>
</feature>
<feature type="compositionally biased region" description="Basic residues" evidence="16">
    <location>
        <begin position="2358"/>
        <end position="2369"/>
    </location>
</feature>
<dbReference type="FunFam" id="2.10.25.10:FF:000005">
    <property type="entry name" value="Fibrillin 2"/>
    <property type="match status" value="3"/>
</dbReference>
<feature type="region of interest" description="Disordered" evidence="16">
    <location>
        <begin position="94"/>
        <end position="121"/>
    </location>
</feature>
<protein>
    <submittedName>
        <fullName evidence="21">Uncharacterized protein</fullName>
    </submittedName>
</protein>
<evidence type="ECO:0000259" key="18">
    <source>
        <dbReference type="PROSITE" id="PS50026"/>
    </source>
</evidence>
<evidence type="ECO:0000256" key="2">
    <source>
        <dbReference type="ARBA" id="ARBA00004613"/>
    </source>
</evidence>
<comment type="caution">
    <text evidence="14">Lacks conserved residue(s) required for the propagation of feature annotation.</text>
</comment>
<dbReference type="InterPro" id="IPR049883">
    <property type="entry name" value="NOTCH1_EGF-like"/>
</dbReference>
<dbReference type="PANTHER" id="PTHR47333:SF4">
    <property type="entry name" value="EGF-LIKE DOMAIN-CONTAINING PROTEIN"/>
    <property type="match status" value="1"/>
</dbReference>
<dbReference type="PROSITE" id="PS01186">
    <property type="entry name" value="EGF_2"/>
    <property type="match status" value="8"/>
</dbReference>
<keyword evidence="12" id="KW-0675">Receptor</keyword>
<keyword evidence="10" id="KW-0472">Membrane</keyword>
<dbReference type="Gene3D" id="2.10.25.10">
    <property type="entry name" value="Laminin"/>
    <property type="match status" value="24"/>
</dbReference>
<dbReference type="Proteomes" id="UP001105220">
    <property type="component" value="Unplaced"/>
</dbReference>
<keyword evidence="22" id="KW-1185">Reference proteome</keyword>
<dbReference type="FunFam" id="2.10.25.10:FF:000010">
    <property type="entry name" value="Pro-epidermal growth factor"/>
    <property type="match status" value="1"/>
</dbReference>
<feature type="compositionally biased region" description="Acidic residues" evidence="16">
    <location>
        <begin position="212"/>
        <end position="240"/>
    </location>
</feature>
<feature type="compositionally biased region" description="Low complexity" evidence="16">
    <location>
        <begin position="383"/>
        <end position="407"/>
    </location>
</feature>
<feature type="domain" description="EGF-like" evidence="18">
    <location>
        <begin position="1521"/>
        <end position="1561"/>
    </location>
</feature>
<name>A0A6E8VMS7_ANOCL</name>
<dbReference type="InterPro" id="IPR000152">
    <property type="entry name" value="EGF-type_Asp/Asn_hydroxyl_site"/>
</dbReference>
<dbReference type="GO" id="GO:0005509">
    <property type="term" value="F:calcium ion binding"/>
    <property type="evidence" value="ECO:0007669"/>
    <property type="project" value="InterPro"/>
</dbReference>
<feature type="signal peptide" evidence="17">
    <location>
        <begin position="1"/>
        <end position="27"/>
    </location>
</feature>
<proteinExistence type="predicted"/>
<keyword evidence="8" id="KW-0677">Repeat</keyword>
<dbReference type="FunFam" id="2.10.25.10:FF:000009">
    <property type="entry name" value="Low-density lipoprotein receptor isoform 1"/>
    <property type="match status" value="1"/>
</dbReference>
<evidence type="ECO:0000256" key="17">
    <source>
        <dbReference type="SAM" id="SignalP"/>
    </source>
</evidence>
<dbReference type="PROSITE" id="PS50825">
    <property type="entry name" value="HYR"/>
    <property type="match status" value="1"/>
</dbReference>
<feature type="chain" id="PRO_5026121879" evidence="17">
    <location>
        <begin position="28"/>
        <end position="2369"/>
    </location>
</feature>
<dbReference type="Pfam" id="PF02494">
    <property type="entry name" value="HYR"/>
    <property type="match status" value="1"/>
</dbReference>
<feature type="compositionally biased region" description="Polar residues" evidence="16">
    <location>
        <begin position="696"/>
        <end position="709"/>
    </location>
</feature>
<organism evidence="21 22">
    <name type="scientific">Anopheles coluzzii</name>
    <name type="common">African malaria mosquito</name>
    <dbReference type="NCBI Taxonomy" id="1518534"/>
    <lineage>
        <taxon>Eukaryota</taxon>
        <taxon>Metazoa</taxon>
        <taxon>Ecdysozoa</taxon>
        <taxon>Arthropoda</taxon>
        <taxon>Hexapoda</taxon>
        <taxon>Insecta</taxon>
        <taxon>Pterygota</taxon>
        <taxon>Neoptera</taxon>
        <taxon>Endopterygota</taxon>
        <taxon>Diptera</taxon>
        <taxon>Nematocera</taxon>
        <taxon>Culicoidea</taxon>
        <taxon>Culicidae</taxon>
        <taxon>Anophelinae</taxon>
        <taxon>Anopheles</taxon>
    </lineage>
</organism>
<dbReference type="InterPro" id="IPR000436">
    <property type="entry name" value="Sushi_SCR_CCP_dom"/>
</dbReference>
<dbReference type="VEuPathDB" id="VectorBase:ACMO_000249"/>
<dbReference type="CDD" id="cd00033">
    <property type="entry name" value="CCP"/>
    <property type="match status" value="2"/>
</dbReference>
<evidence type="ECO:0000256" key="9">
    <source>
        <dbReference type="ARBA" id="ARBA00022989"/>
    </source>
</evidence>
<feature type="compositionally biased region" description="Low complexity" evidence="16">
    <location>
        <begin position="101"/>
        <end position="110"/>
    </location>
</feature>
<feature type="compositionally biased region" description="Acidic residues" evidence="16">
    <location>
        <begin position="334"/>
        <end position="356"/>
    </location>
</feature>
<evidence type="ECO:0000313" key="21">
    <source>
        <dbReference type="EnsemblMetazoa" id="ACON005714-PA"/>
    </source>
</evidence>
<dbReference type="GO" id="GO:0005576">
    <property type="term" value="C:extracellular region"/>
    <property type="evidence" value="ECO:0007669"/>
    <property type="project" value="UniProtKB-SubCell"/>
</dbReference>
<accession>A0A6E8VMS7</accession>
<keyword evidence="3" id="KW-0964">Secreted</keyword>
<sequence>MCLVLLYGVVFSFSLSLHPAVPTTALAEPYEDCEQPPEIAHGSARLTVDDNEEYVTAHYTCKAGYRLQEPQLAQLRCSIETDEWDSTKLPVCIPDESHDPNGAAANQAGNGKRKPGQRAQNIQEETDLDPELAARLDLSCMAQGLLRAPEIDNGYVVKYNRRKKAGNIFLVAYYECDDYYELQPPEHDRLYCSGKKWIGKRPECISTRTGSEDDEEGEDEEEEEEGEEEEDYEEEGEEGSEQPSEHDDRVHERVTTTTTTTPTTTTTTSTTEPTTTSTTEPTTTTTTTTSTTEQSTTTSEVPHTTTTEVNVPDNLAVLEAEHETHHHRPATDSSEAEEHEEDEPEDDEEGDDDEENEHDHRETHKVDESDNEEIEQRKPLEHPSSTATTTTTTTTTESTVVPTTPQTHVADCGPDRGGCDHECRMIYHGNEVEPLVECSCYRGFLLDARDGRTCHDVDECADNNGGCEQTCINKPGSYECGCEPGLQIDTLNGHTCIDIDECQNEATLERCADGCENTFGSYRCLERSKPHEDDEPAEEEEEEEEEEGEGEGEDESENEDGGEQDRESDKHTEAHNRLSENELPQEAHQSVESAGSDEETSRHRAEDTSAERENETEAIPDVTVPSIRTSTHAHRHHHGEERPLPEPGHDNRDPIDRETDREEEVDEGEEEEDEHEEEEEEDTAPERVDRVKQPTPVASTGDSHTAISTSEEEQDREDQDSDYDEEEDDGGDERPTVQVAPSVHCDEGLRWNPTTGTCEDINECEEQEHGCDYCQNAFGGYQCTCPAGYELADDDKHCQDVDECAASDDDDSGEGGSACSHECHNTVGSFECRCPDAFHLNNDRRTCVRDFCQDLYENPNKTRCSHECVDEVEGFRCHCPDGYLLDEVDQKTCRAEEGCNKHQRRHCEPGRCLRMESDYRCECPEGYVQGQHSCQERDECMPGQHDCSHECHNTPGSYRCACPAGLTLSADGKTCDDVNECERETNELDGVCGDLECRNTYGSYKCVCPEGRELDEYGICRQMDLCRKDNGGCSHICTFYNRETYCDCPDDMELAEDGKTCETTNLCGVNNGGCSHTCDQDSETVCLCPAGMVLGGDGRTCEDVNECETDNGGCSQSCLNYEGGYRCSCYEGYELVESDRRTCVDRDECANARGGGCDHNCHNTAGSYYCTCHAGYKLAENARTCMDVNECEERNGNCSHVCINLLGGHQCSCPKGLFLQEDDRTCDFVDECELNNGGCSHGCHYEYGVVSCSCPKGFQLDSEHQKTCVDVDECASRGNGGCSHECVNSPGSYECRCPDGYELRHDRHACQDVDECIVENGNCSNICINLPGGHRCACEIGYSLQDDQRTCSDVDECNDGTHDCSHHCVNVPGAYECECPAGFKLGRNRLSCEDVDECETLPNRGDCEHRCINTIGSYHCGCEDGHRLEANNRTCSDVDECSDELRTCTHDCVNTKGGFVCSCPSGLRLDVDGVSCVDVDECRINNFNAGCSHICENTHGSFECRCPEGMVLGDDQATCSDVDECAVLNGGCSQLCVNRDGGYRCGCHPGYTLMADGKACEVSNPCALRNGGCQHYCSLKGGQPVCSCREGYTLNKTNQASCIDHNECLQAKDHNCQQRCVNLEGSYRCECYEGYERNDLGQCLDINECAIDNGGCGAGAQCVNTAGGSRCACPVGFKLTQDRKHCAKLTDNCKPFEAPRNAEVRCTRSRHKTQLFYRSKCIVTCKKGFKLHGPSVRHCNGTGEWDEGESICVPLACPRLSRPENGVILPVACTAGKIFASERCVLHCKPGFKPAARRTAVCSLAQTWVPGDNLACVPLDSPVVPPKQLTTTTPTTVAPIAIKPFIQCPPDVHEVLPLGQYTMKVRMERPTTNVDWHKYVDSHPPWGKQLEVELPAGETIVTFRARSPTGNVNDVCRVVIKIRERKPPTVVHCPESFEVQLERGEPSRSVFWTEPKFESQSEIKQLYKSNTPGQPLSVGSHYVNYIATDADGLSANCNFRVVVKAAPVEAPEPRRPLGAGRPAEMSRLENHESYLICPGKPPVRLDGNNYPVSSRLHIVLHTIWHRLPPIASVDKTSAYLPLATPAPPSSPPHTRMLPLSSHYHRQQPPPPPTPQPKAQLKPSGLLPVGSHRLYHNNHHYRHEHQHHYHGRNRTGQGAPGATALITPLMGQGNHSSAAGPTGTTFANRTANGYGRLLLRNDYRAATIPVVASSSRLPWQRSATNANTTLTTTTAAATYKRTNTTAHYHRPLVRMDHRNSKPNQPVHRSRLIHILDHHRSTVACSCWEELDCEEETPAGTSSHSSGSDSGGVEYFIDIFHWVREHRPPSQQQQQQSLSLGRQRVLGSITAGQHQQTQPHRSRRAQRHSNY</sequence>
<evidence type="ECO:0000256" key="15">
    <source>
        <dbReference type="PROSITE-ProRule" id="PRU00302"/>
    </source>
</evidence>
<dbReference type="PANTHER" id="PTHR47333">
    <property type="entry name" value="VON WILLEBRAND FACTOR C AND EGF DOMAIN-CONTAINING PROTEIN"/>
    <property type="match status" value="1"/>
</dbReference>
<dbReference type="InterPro" id="IPR035976">
    <property type="entry name" value="Sushi/SCR/CCP_sf"/>
</dbReference>
<comment type="subcellular location">
    <subcellularLocation>
        <location evidence="1">Membrane</location>
        <topology evidence="1">Single-pass type I membrane protein</topology>
    </subcellularLocation>
    <subcellularLocation>
        <location evidence="2">Secreted</location>
    </subcellularLocation>
</comment>
<dbReference type="InterPro" id="IPR000742">
    <property type="entry name" value="EGF"/>
</dbReference>
<keyword evidence="11 14" id="KW-1015">Disulfide bond</keyword>
<evidence type="ECO:0000256" key="4">
    <source>
        <dbReference type="ARBA" id="ARBA00022536"/>
    </source>
</evidence>
<reference evidence="21" key="2">
    <citation type="submission" date="2020-05" db="UniProtKB">
        <authorList>
            <consortium name="EnsemblMetazoa"/>
        </authorList>
    </citation>
    <scope>IDENTIFICATION</scope>
    <source>
        <strain evidence="21">Ngousso</strain>
    </source>
</reference>
<dbReference type="InterPro" id="IPR013032">
    <property type="entry name" value="EGF-like_CS"/>
</dbReference>
<dbReference type="SMART" id="SM00032">
    <property type="entry name" value="CCP"/>
    <property type="match status" value="4"/>
</dbReference>
<dbReference type="EnsemblMetazoa" id="ACON005714-RA">
    <property type="protein sequence ID" value="ACON005714-PA"/>
    <property type="gene ID" value="ACON005714"/>
</dbReference>
<dbReference type="PROSITE" id="PS50923">
    <property type="entry name" value="SUSHI"/>
    <property type="match status" value="2"/>
</dbReference>
<evidence type="ECO:0000256" key="10">
    <source>
        <dbReference type="ARBA" id="ARBA00023136"/>
    </source>
</evidence>
<dbReference type="Pfam" id="PF00084">
    <property type="entry name" value="Sushi"/>
    <property type="match status" value="2"/>
</dbReference>
<feature type="domain" description="EGF-like" evidence="18">
    <location>
        <begin position="760"/>
        <end position="799"/>
    </location>
</feature>
<dbReference type="SMART" id="SM00181">
    <property type="entry name" value="EGF"/>
    <property type="match status" value="24"/>
</dbReference>
<feature type="domain" description="EGF-like" evidence="18">
    <location>
        <begin position="1312"/>
        <end position="1352"/>
    </location>
</feature>
<keyword evidence="13" id="KW-0325">Glycoprotein</keyword>
<dbReference type="Gene3D" id="2.10.70.10">
    <property type="entry name" value="Complement Module, domain 1"/>
    <property type="match status" value="2"/>
</dbReference>
<dbReference type="SUPFAM" id="SSF57196">
    <property type="entry name" value="EGF/Laminin"/>
    <property type="match status" value="4"/>
</dbReference>
<dbReference type="Pfam" id="PF07645">
    <property type="entry name" value="EGF_CA"/>
    <property type="match status" value="4"/>
</dbReference>
<dbReference type="CDD" id="cd00054">
    <property type="entry name" value="EGF_CA"/>
    <property type="match status" value="5"/>
</dbReference>
<dbReference type="Pfam" id="PF12661">
    <property type="entry name" value="hEGF"/>
    <property type="match status" value="2"/>
</dbReference>
<keyword evidence="7 17" id="KW-0732">Signal</keyword>
<dbReference type="InterPro" id="IPR003410">
    <property type="entry name" value="HYR_dom"/>
</dbReference>
<reference key="1">
    <citation type="journal article" date="2019" name="Genes (Basel)">
        <title>A High-Quality De novo Genome Assembly from a Single Mosquito Using PacBio Sequencing.</title>
        <authorList>
            <person name="Kingan S.B."/>
            <person name="Heaton H."/>
            <person name="Cudini J."/>
            <person name="Lambert C.C."/>
            <person name="Baybayan P."/>
            <person name="Galvin B.D."/>
            <person name="Durbin R."/>
            <person name="Korlach J."/>
            <person name="Lawniczak M.K.N."/>
        </authorList>
    </citation>
    <scope>NUCLEOTIDE SEQUENCE [LARGE SCALE GENOMIC DNA]</scope>
    <source>
        <strain>Mali-NIH</strain>
    </source>
</reference>
<dbReference type="FunFam" id="2.10.25.10:FF:000240">
    <property type="entry name" value="Vitamin K-dependent protein S"/>
    <property type="match status" value="5"/>
</dbReference>
<dbReference type="GO" id="GO:0071944">
    <property type="term" value="C:cell periphery"/>
    <property type="evidence" value="ECO:0007669"/>
    <property type="project" value="UniProtKB-ARBA"/>
</dbReference>
<dbReference type="GO" id="GO:0016020">
    <property type="term" value="C:membrane"/>
    <property type="evidence" value="ECO:0007669"/>
    <property type="project" value="UniProtKB-SubCell"/>
</dbReference>
<dbReference type="InterPro" id="IPR018097">
    <property type="entry name" value="EGF_Ca-bd_CS"/>
</dbReference>
<dbReference type="SUPFAM" id="SSF57535">
    <property type="entry name" value="Complement control module/SCR domain"/>
    <property type="match status" value="3"/>
</dbReference>
<feature type="disulfide bond" evidence="15">
    <location>
        <begin position="1725"/>
        <end position="1752"/>
    </location>
</feature>
<evidence type="ECO:0000256" key="1">
    <source>
        <dbReference type="ARBA" id="ARBA00004479"/>
    </source>
</evidence>
<feature type="domain" description="EGF-like" evidence="18">
    <location>
        <begin position="1645"/>
        <end position="1687"/>
    </location>
</feature>
<feature type="compositionally biased region" description="Acidic residues" evidence="16">
    <location>
        <begin position="661"/>
        <end position="683"/>
    </location>
</feature>
<dbReference type="VEuPathDB" id="VectorBase:ACON005714"/>
<feature type="compositionally biased region" description="Acidic residues" evidence="16">
    <location>
        <begin position="533"/>
        <end position="562"/>
    </location>
</feature>
<keyword evidence="4 14" id="KW-0245">EGF-like domain</keyword>